<comment type="subcellular location">
    <subcellularLocation>
        <location evidence="1">Membrane</location>
        <topology evidence="1">Multi-pass membrane protein</topology>
    </subcellularLocation>
</comment>
<evidence type="ECO:0000259" key="8">
    <source>
        <dbReference type="PROSITE" id="PS50850"/>
    </source>
</evidence>
<dbReference type="Gene3D" id="1.20.1720.10">
    <property type="entry name" value="Multidrug resistance protein D"/>
    <property type="match status" value="1"/>
</dbReference>
<evidence type="ECO:0000256" key="4">
    <source>
        <dbReference type="ARBA" id="ARBA00022989"/>
    </source>
</evidence>
<feature type="transmembrane region" description="Helical" evidence="7">
    <location>
        <begin position="433"/>
        <end position="456"/>
    </location>
</feature>
<dbReference type="PROSITE" id="PS50850">
    <property type="entry name" value="MFS"/>
    <property type="match status" value="1"/>
</dbReference>
<feature type="transmembrane region" description="Helical" evidence="7">
    <location>
        <begin position="92"/>
        <end position="110"/>
    </location>
</feature>
<feature type="non-terminal residue" evidence="9">
    <location>
        <position position="534"/>
    </location>
</feature>
<dbReference type="OrthoDB" id="10021397at2759"/>
<evidence type="ECO:0000256" key="6">
    <source>
        <dbReference type="SAM" id="MobiDB-lite"/>
    </source>
</evidence>
<evidence type="ECO:0000256" key="2">
    <source>
        <dbReference type="ARBA" id="ARBA00022448"/>
    </source>
</evidence>
<dbReference type="OMA" id="RSEWHIA"/>
<keyword evidence="5 7" id="KW-0472">Membrane</keyword>
<keyword evidence="3 7" id="KW-0812">Transmembrane</keyword>
<feature type="region of interest" description="Disordered" evidence="6">
    <location>
        <begin position="1"/>
        <end position="40"/>
    </location>
</feature>
<protein>
    <recommendedName>
        <fullName evidence="8">Major facilitator superfamily (MFS) profile domain-containing protein</fullName>
    </recommendedName>
</protein>
<dbReference type="GO" id="GO:0005886">
    <property type="term" value="C:plasma membrane"/>
    <property type="evidence" value="ECO:0007669"/>
    <property type="project" value="TreeGrafter"/>
</dbReference>
<dbReference type="Proteomes" id="UP000258309">
    <property type="component" value="Unassembled WGS sequence"/>
</dbReference>
<feature type="compositionally biased region" description="Basic and acidic residues" evidence="6">
    <location>
        <begin position="25"/>
        <end position="35"/>
    </location>
</feature>
<name>A0A3E2H1C8_SCYLI</name>
<organism evidence="9 10">
    <name type="scientific">Scytalidium lignicola</name>
    <name type="common">Hyphomycete</name>
    <dbReference type="NCBI Taxonomy" id="5539"/>
    <lineage>
        <taxon>Eukaryota</taxon>
        <taxon>Fungi</taxon>
        <taxon>Dikarya</taxon>
        <taxon>Ascomycota</taxon>
        <taxon>Pezizomycotina</taxon>
        <taxon>Leotiomycetes</taxon>
        <taxon>Leotiomycetes incertae sedis</taxon>
        <taxon>Scytalidium</taxon>
    </lineage>
</organism>
<dbReference type="GO" id="GO:0022857">
    <property type="term" value="F:transmembrane transporter activity"/>
    <property type="evidence" value="ECO:0007669"/>
    <property type="project" value="InterPro"/>
</dbReference>
<evidence type="ECO:0000313" key="10">
    <source>
        <dbReference type="Proteomes" id="UP000258309"/>
    </source>
</evidence>
<dbReference type="PANTHER" id="PTHR23501:SF177">
    <property type="entry name" value="MAJOR FACILITATOR SUPERFAMILY (MFS) PROFILE DOMAIN-CONTAINING PROTEIN-RELATED"/>
    <property type="match status" value="1"/>
</dbReference>
<feature type="transmembrane region" description="Helical" evidence="7">
    <location>
        <begin position="369"/>
        <end position="388"/>
    </location>
</feature>
<dbReference type="InterPro" id="IPR001958">
    <property type="entry name" value="Tet-R_TetA/multi-R_MdtG-like"/>
</dbReference>
<feature type="domain" description="Major facilitator superfamily (MFS) profile" evidence="8">
    <location>
        <begin position="57"/>
        <end position="530"/>
    </location>
</feature>
<feature type="transmembrane region" description="Helical" evidence="7">
    <location>
        <begin position="507"/>
        <end position="527"/>
    </location>
</feature>
<dbReference type="CDD" id="cd17502">
    <property type="entry name" value="MFS_Azr1_MDR_like"/>
    <property type="match status" value="1"/>
</dbReference>
<keyword evidence="2" id="KW-0813">Transport</keyword>
<evidence type="ECO:0000256" key="7">
    <source>
        <dbReference type="SAM" id="Phobius"/>
    </source>
</evidence>
<dbReference type="Pfam" id="PF07690">
    <property type="entry name" value="MFS_1"/>
    <property type="match status" value="1"/>
</dbReference>
<evidence type="ECO:0000256" key="1">
    <source>
        <dbReference type="ARBA" id="ARBA00004141"/>
    </source>
</evidence>
<dbReference type="SUPFAM" id="SSF103473">
    <property type="entry name" value="MFS general substrate transporter"/>
    <property type="match status" value="1"/>
</dbReference>
<sequence length="534" mass="57390">MSTTSTSSTTEKVNRTALADVGEEPEGKGDVEQGKEQVNPTYDDVGEYPKGFRLAMVVLALVLAVFLVALDLTIVATAIPRITDQFHSLDQIGWYGSAFFLTLASFQSSWGKVYKFFPIKASFMTAIAIFELGSLICGVSQNSSMLIAGRAIAGLGASGISTGCYTIVAFAAPPRLRPAFTGIMGATFGAGSVVGPLLGGVFTGRVSWRWCFYINLPIGVPSIVVILLLFKTPSTAQPLKAPLLEKVLQMDFSGTSLIMAATICYLLAMEWGGTTKAWNSASVIAVLVLFPVLIFVFILNEWWQGEKAQLTFRILKNRAMLALYYLPIYFQAIDGASAQASGVHNLPLIIAMTITTIASGRLISAFGHYVPILVSGGVVTTIGMGMIYTLQIGSKSSRWIGYQVLAGLGVGFAFQVPQIVAQSICELPEVSHYTAISLFFQMMGGTFFVSAADSIFSNKLVKHLKVNIPEIDPKIVIGLGATQFRNSLPAEAIPGVVLSYMQSLHTVFILATTLAGVATLVSLIARWEKIKIRI</sequence>
<feature type="transmembrane region" description="Helical" evidence="7">
    <location>
        <begin position="116"/>
        <end position="139"/>
    </location>
</feature>
<dbReference type="AlphaFoldDB" id="A0A3E2H1C8"/>
<feature type="compositionally biased region" description="Low complexity" evidence="6">
    <location>
        <begin position="1"/>
        <end position="10"/>
    </location>
</feature>
<dbReference type="PANTHER" id="PTHR23501">
    <property type="entry name" value="MAJOR FACILITATOR SUPERFAMILY"/>
    <property type="match status" value="1"/>
</dbReference>
<feature type="transmembrane region" description="Helical" evidence="7">
    <location>
        <begin position="345"/>
        <end position="363"/>
    </location>
</feature>
<feature type="transmembrane region" description="Helical" evidence="7">
    <location>
        <begin position="151"/>
        <end position="172"/>
    </location>
</feature>
<evidence type="ECO:0000313" key="9">
    <source>
        <dbReference type="EMBL" id="RFU27131.1"/>
    </source>
</evidence>
<comment type="caution">
    <text evidence="9">The sequence shown here is derived from an EMBL/GenBank/DDBJ whole genome shotgun (WGS) entry which is preliminary data.</text>
</comment>
<dbReference type="Gene3D" id="1.20.1250.20">
    <property type="entry name" value="MFS general substrate transporter like domains"/>
    <property type="match status" value="1"/>
</dbReference>
<proteinExistence type="predicted"/>
<dbReference type="InterPro" id="IPR020846">
    <property type="entry name" value="MFS_dom"/>
</dbReference>
<dbReference type="InterPro" id="IPR011701">
    <property type="entry name" value="MFS"/>
</dbReference>
<keyword evidence="10" id="KW-1185">Reference proteome</keyword>
<dbReference type="FunFam" id="1.20.1720.10:FF:000012">
    <property type="entry name" value="MFS toxin efflux pump (AflT)"/>
    <property type="match status" value="1"/>
</dbReference>
<feature type="transmembrane region" description="Helical" evidence="7">
    <location>
        <begin position="280"/>
        <end position="299"/>
    </location>
</feature>
<evidence type="ECO:0000256" key="3">
    <source>
        <dbReference type="ARBA" id="ARBA00022692"/>
    </source>
</evidence>
<feature type="transmembrane region" description="Helical" evidence="7">
    <location>
        <begin position="178"/>
        <end position="198"/>
    </location>
</feature>
<dbReference type="EMBL" id="NCSJ02000221">
    <property type="protein sequence ID" value="RFU27131.1"/>
    <property type="molecule type" value="Genomic_DNA"/>
</dbReference>
<dbReference type="FunFam" id="1.20.1250.20:FF:000196">
    <property type="entry name" value="MFS toxin efflux pump (AflT)"/>
    <property type="match status" value="1"/>
</dbReference>
<feature type="non-terminal residue" evidence="9">
    <location>
        <position position="1"/>
    </location>
</feature>
<accession>A0A3E2H1C8</accession>
<dbReference type="InterPro" id="IPR036259">
    <property type="entry name" value="MFS_trans_sf"/>
</dbReference>
<feature type="transmembrane region" description="Helical" evidence="7">
    <location>
        <begin position="210"/>
        <end position="230"/>
    </location>
</feature>
<feature type="transmembrane region" description="Helical" evidence="7">
    <location>
        <begin position="54"/>
        <end position="80"/>
    </location>
</feature>
<reference evidence="9 10" key="1">
    <citation type="submission" date="2018-05" db="EMBL/GenBank/DDBJ databases">
        <title>Draft genome sequence of Scytalidium lignicola DSM 105466, a ubiquitous saprotrophic fungus.</title>
        <authorList>
            <person name="Buettner E."/>
            <person name="Gebauer A.M."/>
            <person name="Hofrichter M."/>
            <person name="Liers C."/>
            <person name="Kellner H."/>
        </authorList>
    </citation>
    <scope>NUCLEOTIDE SEQUENCE [LARGE SCALE GENOMIC DNA]</scope>
    <source>
        <strain evidence="9 10">DSM 105466</strain>
    </source>
</reference>
<evidence type="ECO:0000256" key="5">
    <source>
        <dbReference type="ARBA" id="ARBA00023136"/>
    </source>
</evidence>
<dbReference type="PRINTS" id="PR01035">
    <property type="entry name" value="TCRTETA"/>
</dbReference>
<feature type="transmembrane region" description="Helical" evidence="7">
    <location>
        <begin position="250"/>
        <end position="268"/>
    </location>
</feature>
<keyword evidence="4 7" id="KW-1133">Transmembrane helix</keyword>
<feature type="transmembrane region" description="Helical" evidence="7">
    <location>
        <begin position="400"/>
        <end position="421"/>
    </location>
</feature>
<gene>
    <name evidence="9" type="ORF">B7463_g9203</name>
</gene>